<evidence type="ECO:0000313" key="8">
    <source>
        <dbReference type="EMBL" id="MQT13766.1"/>
    </source>
</evidence>
<dbReference type="AlphaFoldDB" id="A0A6A7Y4U4"/>
<comment type="subcellular location">
    <subcellularLocation>
        <location evidence="1">Cell membrane</location>
        <topology evidence="1">Multi-pass membrane protein</topology>
    </subcellularLocation>
</comment>
<dbReference type="Pfam" id="PF09335">
    <property type="entry name" value="VTT_dom"/>
    <property type="match status" value="1"/>
</dbReference>
<evidence type="ECO:0000313" key="9">
    <source>
        <dbReference type="Proteomes" id="UP000332515"/>
    </source>
</evidence>
<keyword evidence="3 6" id="KW-0812">Transmembrane</keyword>
<feature type="transmembrane region" description="Helical" evidence="6">
    <location>
        <begin position="54"/>
        <end position="73"/>
    </location>
</feature>
<feature type="transmembrane region" description="Helical" evidence="6">
    <location>
        <begin position="141"/>
        <end position="163"/>
    </location>
</feature>
<evidence type="ECO:0000256" key="4">
    <source>
        <dbReference type="ARBA" id="ARBA00022989"/>
    </source>
</evidence>
<keyword evidence="5 6" id="KW-0472">Membrane</keyword>
<sequence length="210" mass="22647">MDMPSIVTILLSYGLVGVAAVALTEKLVPIVPSYVVLVFLGMTAAAGWSDLGLVVLATTAGSTVGALMWYGLGRGLGHDRVERFVSRWGKYVLLPASLYRKLGESYRRNQFWVTLTGQVIPTVRIYLPLPAGVLELDPRPFTVATALGAATWNAPFLLLGFLLRDTGHDPLTVGLWVVVGLVVGETLILFSVRALSRVLAKRRQGSGERG</sequence>
<evidence type="ECO:0000256" key="3">
    <source>
        <dbReference type="ARBA" id="ARBA00022692"/>
    </source>
</evidence>
<organism evidence="8 9">
    <name type="scientific">Segnochrobactrum spirostomi</name>
    <dbReference type="NCBI Taxonomy" id="2608987"/>
    <lineage>
        <taxon>Bacteria</taxon>
        <taxon>Pseudomonadati</taxon>
        <taxon>Pseudomonadota</taxon>
        <taxon>Alphaproteobacteria</taxon>
        <taxon>Hyphomicrobiales</taxon>
        <taxon>Segnochrobactraceae</taxon>
        <taxon>Segnochrobactrum</taxon>
    </lineage>
</organism>
<keyword evidence="4 6" id="KW-1133">Transmembrane helix</keyword>
<feature type="transmembrane region" description="Helical" evidence="6">
    <location>
        <begin position="6"/>
        <end position="23"/>
    </location>
</feature>
<dbReference type="GO" id="GO:0005886">
    <property type="term" value="C:plasma membrane"/>
    <property type="evidence" value="ECO:0007669"/>
    <property type="project" value="UniProtKB-SubCell"/>
</dbReference>
<dbReference type="Proteomes" id="UP000332515">
    <property type="component" value="Unassembled WGS sequence"/>
</dbReference>
<keyword evidence="2" id="KW-1003">Cell membrane</keyword>
<dbReference type="EMBL" id="VWNA01000001">
    <property type="protein sequence ID" value="MQT13766.1"/>
    <property type="molecule type" value="Genomic_DNA"/>
</dbReference>
<evidence type="ECO:0000259" key="7">
    <source>
        <dbReference type="Pfam" id="PF09335"/>
    </source>
</evidence>
<accession>A0A6A7Y4U4</accession>
<feature type="transmembrane region" description="Helical" evidence="6">
    <location>
        <begin position="30"/>
        <end position="48"/>
    </location>
</feature>
<name>A0A6A7Y4U4_9HYPH</name>
<dbReference type="InterPro" id="IPR051311">
    <property type="entry name" value="DedA_domain"/>
</dbReference>
<comment type="caution">
    <text evidence="8">The sequence shown here is derived from an EMBL/GenBank/DDBJ whole genome shotgun (WGS) entry which is preliminary data.</text>
</comment>
<feature type="transmembrane region" description="Helical" evidence="6">
    <location>
        <begin position="175"/>
        <end position="195"/>
    </location>
</feature>
<evidence type="ECO:0000256" key="1">
    <source>
        <dbReference type="ARBA" id="ARBA00004651"/>
    </source>
</evidence>
<dbReference type="RefSeq" id="WP_153483009.1">
    <property type="nucleotide sequence ID" value="NZ_VWNA01000001.1"/>
</dbReference>
<proteinExistence type="predicted"/>
<evidence type="ECO:0000256" key="2">
    <source>
        <dbReference type="ARBA" id="ARBA00022475"/>
    </source>
</evidence>
<evidence type="ECO:0000256" key="6">
    <source>
        <dbReference type="SAM" id="Phobius"/>
    </source>
</evidence>
<gene>
    <name evidence="8" type="ORF">F0357_14175</name>
</gene>
<dbReference type="InterPro" id="IPR032816">
    <property type="entry name" value="VTT_dom"/>
</dbReference>
<dbReference type="PANTHER" id="PTHR42709">
    <property type="entry name" value="ALKALINE PHOSPHATASE LIKE PROTEIN"/>
    <property type="match status" value="1"/>
</dbReference>
<protein>
    <submittedName>
        <fullName evidence="8">DedA family protein</fullName>
    </submittedName>
</protein>
<evidence type="ECO:0000256" key="5">
    <source>
        <dbReference type="ARBA" id="ARBA00023136"/>
    </source>
</evidence>
<keyword evidence="9" id="KW-1185">Reference proteome</keyword>
<feature type="domain" description="VTT" evidence="7">
    <location>
        <begin position="31"/>
        <end position="160"/>
    </location>
</feature>
<reference evidence="8 9" key="1">
    <citation type="submission" date="2019-09" db="EMBL/GenBank/DDBJ databases">
        <title>Segnochrobactrum spirostomi gen. nov., sp. nov., isolated from the ciliate Spirostomum cf. yagiui and description of a novel family, Segnochrobactraceae fam. nov. within the order Rhizobiales of the class Alphaproteobacteria.</title>
        <authorList>
            <person name="Akter S."/>
            <person name="Shazib S.U.A."/>
            <person name="Shin M.K."/>
        </authorList>
    </citation>
    <scope>NUCLEOTIDE SEQUENCE [LARGE SCALE GENOMIC DNA]</scope>
    <source>
        <strain evidence="8 9">Sp-1</strain>
    </source>
</reference>
<dbReference type="PANTHER" id="PTHR42709:SF6">
    <property type="entry name" value="UNDECAPRENYL PHOSPHATE TRANSPORTER A"/>
    <property type="match status" value="1"/>
</dbReference>